<organism evidence="1">
    <name type="scientific">Brachypodium distachyon</name>
    <name type="common">Purple false brome</name>
    <name type="synonym">Trachynia distachya</name>
    <dbReference type="NCBI Taxonomy" id="15368"/>
    <lineage>
        <taxon>Eukaryota</taxon>
        <taxon>Viridiplantae</taxon>
        <taxon>Streptophyta</taxon>
        <taxon>Embryophyta</taxon>
        <taxon>Tracheophyta</taxon>
        <taxon>Spermatophyta</taxon>
        <taxon>Magnoliopsida</taxon>
        <taxon>Liliopsida</taxon>
        <taxon>Poales</taxon>
        <taxon>Poaceae</taxon>
        <taxon>BOP clade</taxon>
        <taxon>Pooideae</taxon>
        <taxon>Stipodae</taxon>
        <taxon>Brachypodieae</taxon>
        <taxon>Brachypodium</taxon>
    </lineage>
</organism>
<protein>
    <submittedName>
        <fullName evidence="1 2">Uncharacterized protein</fullName>
    </submittedName>
</protein>
<dbReference type="EMBL" id="CM000882">
    <property type="protein sequence ID" value="KQK00088.1"/>
    <property type="molecule type" value="Genomic_DNA"/>
</dbReference>
<dbReference type="AlphaFoldDB" id="A0A0Q3FKC6"/>
<reference evidence="1" key="2">
    <citation type="submission" date="2017-06" db="EMBL/GenBank/DDBJ databases">
        <title>WGS assembly of Brachypodium distachyon.</title>
        <authorList>
            <consortium name="The International Brachypodium Initiative"/>
            <person name="Lucas S."/>
            <person name="Harmon-Smith M."/>
            <person name="Lail K."/>
            <person name="Tice H."/>
            <person name="Grimwood J."/>
            <person name="Bruce D."/>
            <person name="Barry K."/>
            <person name="Shu S."/>
            <person name="Lindquist E."/>
            <person name="Wang M."/>
            <person name="Pitluck S."/>
            <person name="Vogel J.P."/>
            <person name="Garvin D.F."/>
            <person name="Mockler T.C."/>
            <person name="Schmutz J."/>
            <person name="Rokhsar D."/>
            <person name="Bevan M.W."/>
        </authorList>
    </citation>
    <scope>NUCLEOTIDE SEQUENCE</scope>
    <source>
        <strain evidence="1">Bd21</strain>
    </source>
</reference>
<sequence length="141" mass="15434">MVCRRSISSIATLTRYSTTTASCLYYTLKKTDSSSKAWRPRVTLCWLSCLPLLCSSLRLNKPRPRRRRRPKVAYSHRTSTTAAATGAMEAAVAMEAAAGVTSAVLTMEAAATAVVPTRSRIRSATELQGGHRPARCMHYVL</sequence>
<dbReference type="EnsemblPlants" id="KQK00088">
    <property type="protein sequence ID" value="KQK00088"/>
    <property type="gene ID" value="BRADI_3g47298v3"/>
</dbReference>
<accession>A0A0Q3FKC6</accession>
<evidence type="ECO:0000313" key="1">
    <source>
        <dbReference type="EMBL" id="KQK00088.1"/>
    </source>
</evidence>
<proteinExistence type="predicted"/>
<evidence type="ECO:0000313" key="3">
    <source>
        <dbReference type="Proteomes" id="UP000008810"/>
    </source>
</evidence>
<dbReference type="Proteomes" id="UP000008810">
    <property type="component" value="Chromosome 3"/>
</dbReference>
<keyword evidence="3" id="KW-1185">Reference proteome</keyword>
<name>A0A0Q3FKC6_BRADI</name>
<dbReference type="InParanoid" id="A0A0Q3FKC6"/>
<evidence type="ECO:0000313" key="2">
    <source>
        <dbReference type="EnsemblPlants" id="KQK00088"/>
    </source>
</evidence>
<reference evidence="2" key="3">
    <citation type="submission" date="2018-08" db="UniProtKB">
        <authorList>
            <consortium name="EnsemblPlants"/>
        </authorList>
    </citation>
    <scope>IDENTIFICATION</scope>
    <source>
        <strain evidence="2">cv. Bd21</strain>
    </source>
</reference>
<dbReference type="Gramene" id="KQK00088">
    <property type="protein sequence ID" value="KQK00088"/>
    <property type="gene ID" value="BRADI_3g47298v3"/>
</dbReference>
<reference evidence="1 2" key="1">
    <citation type="journal article" date="2010" name="Nature">
        <title>Genome sequencing and analysis of the model grass Brachypodium distachyon.</title>
        <authorList>
            <consortium name="International Brachypodium Initiative"/>
        </authorList>
    </citation>
    <scope>NUCLEOTIDE SEQUENCE [LARGE SCALE GENOMIC DNA]</scope>
    <source>
        <strain evidence="1 2">Bd21</strain>
    </source>
</reference>
<gene>
    <name evidence="1" type="ORF">BRADI_3g47298v3</name>
</gene>